<keyword evidence="2" id="KW-1185">Reference proteome</keyword>
<evidence type="ECO:0000313" key="2">
    <source>
        <dbReference type="Proteomes" id="UP000825935"/>
    </source>
</evidence>
<protein>
    <submittedName>
        <fullName evidence="1">Uncharacterized protein</fullName>
    </submittedName>
</protein>
<dbReference type="EMBL" id="CM035443">
    <property type="protein sequence ID" value="KAH7278919.1"/>
    <property type="molecule type" value="Genomic_DNA"/>
</dbReference>
<reference evidence="1" key="1">
    <citation type="submission" date="2021-08" db="EMBL/GenBank/DDBJ databases">
        <title>WGS assembly of Ceratopteris richardii.</title>
        <authorList>
            <person name="Marchant D.B."/>
            <person name="Chen G."/>
            <person name="Jenkins J."/>
            <person name="Shu S."/>
            <person name="Leebens-Mack J."/>
            <person name="Grimwood J."/>
            <person name="Schmutz J."/>
            <person name="Soltis P."/>
            <person name="Soltis D."/>
            <person name="Chen Z.-H."/>
        </authorList>
    </citation>
    <scope>NUCLEOTIDE SEQUENCE</scope>
    <source>
        <strain evidence="1">Whitten #5841</strain>
        <tissue evidence="1">Leaf</tissue>
    </source>
</reference>
<dbReference type="AlphaFoldDB" id="A0A8T2Q5D1"/>
<dbReference type="Proteomes" id="UP000825935">
    <property type="component" value="Chromosome 38"/>
</dbReference>
<sequence>MDPDYHDRVVERMQAKKSEGQRTLNSRLHDDQEFDLILISLTTDSPELPPSKAGPLSSEKLKRIRMLRSQNIVKKEPDLETKLADSHFSNFKVVDSTQVTDTEELEQAQFEARKRARIFLYEAEQPAIIAAQAIDASGTHGESLNSSLLEASEVTIWLDMLELDRGKHLRLCSLSWSH</sequence>
<name>A0A8T2Q5D1_CERRI</name>
<accession>A0A8T2Q5D1</accession>
<organism evidence="1 2">
    <name type="scientific">Ceratopteris richardii</name>
    <name type="common">Triangle waterfern</name>
    <dbReference type="NCBI Taxonomy" id="49495"/>
    <lineage>
        <taxon>Eukaryota</taxon>
        <taxon>Viridiplantae</taxon>
        <taxon>Streptophyta</taxon>
        <taxon>Embryophyta</taxon>
        <taxon>Tracheophyta</taxon>
        <taxon>Polypodiopsida</taxon>
        <taxon>Polypodiidae</taxon>
        <taxon>Polypodiales</taxon>
        <taxon>Pteridineae</taxon>
        <taxon>Pteridaceae</taxon>
        <taxon>Parkerioideae</taxon>
        <taxon>Ceratopteris</taxon>
    </lineage>
</organism>
<proteinExistence type="predicted"/>
<comment type="caution">
    <text evidence="1">The sequence shown here is derived from an EMBL/GenBank/DDBJ whole genome shotgun (WGS) entry which is preliminary data.</text>
</comment>
<gene>
    <name evidence="1" type="ORF">KP509_38G064400</name>
</gene>
<evidence type="ECO:0000313" key="1">
    <source>
        <dbReference type="EMBL" id="KAH7278919.1"/>
    </source>
</evidence>